<gene>
    <name evidence="1" type="ORF">B7Z12_06745</name>
</gene>
<dbReference type="EMBL" id="NCDQ01000080">
    <property type="protein sequence ID" value="OYX04400.1"/>
    <property type="molecule type" value="Genomic_DNA"/>
</dbReference>
<dbReference type="Proteomes" id="UP000215616">
    <property type="component" value="Unassembled WGS sequence"/>
</dbReference>
<protein>
    <submittedName>
        <fullName evidence="1">Uncharacterized protein</fullName>
    </submittedName>
</protein>
<name>A0A258D8V0_CAUVI</name>
<sequence>MASLMQWVDGWAVRTPHLAGAADALLRFCDRLSIAEIETHALPWVERWLPLHENNEDFWGYADLVNRAATVILRLQPSDQVIENSDLRRRVRQVLARLADNGSLTAREAMAAIAAQRPGAASR</sequence>
<comment type="caution">
    <text evidence="1">The sequence shown here is derived from an EMBL/GenBank/DDBJ whole genome shotgun (WGS) entry which is preliminary data.</text>
</comment>
<evidence type="ECO:0000313" key="1">
    <source>
        <dbReference type="EMBL" id="OYX04400.1"/>
    </source>
</evidence>
<accession>A0A258D8V0</accession>
<dbReference type="AlphaFoldDB" id="A0A258D8V0"/>
<evidence type="ECO:0000313" key="2">
    <source>
        <dbReference type="Proteomes" id="UP000215616"/>
    </source>
</evidence>
<proteinExistence type="predicted"/>
<reference evidence="1 2" key="1">
    <citation type="submission" date="2017-03" db="EMBL/GenBank/DDBJ databases">
        <title>Lifting the veil on microbial sulfur biogeochemistry in mining wastewaters.</title>
        <authorList>
            <person name="Kantor R.S."/>
            <person name="Colenbrander Nelson T."/>
            <person name="Marshall S."/>
            <person name="Bennett D."/>
            <person name="Apte S."/>
            <person name="Camacho D."/>
            <person name="Thomas B.C."/>
            <person name="Warren L.A."/>
            <person name="Banfield J.F."/>
        </authorList>
    </citation>
    <scope>NUCLEOTIDE SEQUENCE [LARGE SCALE GENOMIC DNA]</scope>
    <source>
        <strain evidence="1">32-67-7</strain>
    </source>
</reference>
<organism evidence="1 2">
    <name type="scientific">Caulobacter vibrioides</name>
    <name type="common">Caulobacter crescentus</name>
    <dbReference type="NCBI Taxonomy" id="155892"/>
    <lineage>
        <taxon>Bacteria</taxon>
        <taxon>Pseudomonadati</taxon>
        <taxon>Pseudomonadota</taxon>
        <taxon>Alphaproteobacteria</taxon>
        <taxon>Caulobacterales</taxon>
        <taxon>Caulobacteraceae</taxon>
        <taxon>Caulobacter</taxon>
    </lineage>
</organism>